<feature type="chain" id="PRO_5043609813" evidence="1">
    <location>
        <begin position="20"/>
        <end position="123"/>
    </location>
</feature>
<name>A0AAW1YCV4_RUBAR</name>
<accession>A0AAW1YCV4</accession>
<dbReference type="Proteomes" id="UP001457282">
    <property type="component" value="Unassembled WGS sequence"/>
</dbReference>
<keyword evidence="3" id="KW-1185">Reference proteome</keyword>
<evidence type="ECO:0000313" key="3">
    <source>
        <dbReference type="Proteomes" id="UP001457282"/>
    </source>
</evidence>
<evidence type="ECO:0000256" key="1">
    <source>
        <dbReference type="SAM" id="SignalP"/>
    </source>
</evidence>
<feature type="signal peptide" evidence="1">
    <location>
        <begin position="1"/>
        <end position="19"/>
    </location>
</feature>
<comment type="caution">
    <text evidence="2">The sequence shown here is derived from an EMBL/GenBank/DDBJ whole genome shotgun (WGS) entry which is preliminary data.</text>
</comment>
<protein>
    <submittedName>
        <fullName evidence="2">Uncharacterized protein</fullName>
    </submittedName>
</protein>
<dbReference type="EMBL" id="JBEDUW010000002">
    <property type="protein sequence ID" value="KAK9946551.1"/>
    <property type="molecule type" value="Genomic_DNA"/>
</dbReference>
<evidence type="ECO:0000313" key="2">
    <source>
        <dbReference type="EMBL" id="KAK9946551.1"/>
    </source>
</evidence>
<organism evidence="2 3">
    <name type="scientific">Rubus argutus</name>
    <name type="common">Southern blackberry</name>
    <dbReference type="NCBI Taxonomy" id="59490"/>
    <lineage>
        <taxon>Eukaryota</taxon>
        <taxon>Viridiplantae</taxon>
        <taxon>Streptophyta</taxon>
        <taxon>Embryophyta</taxon>
        <taxon>Tracheophyta</taxon>
        <taxon>Spermatophyta</taxon>
        <taxon>Magnoliopsida</taxon>
        <taxon>eudicotyledons</taxon>
        <taxon>Gunneridae</taxon>
        <taxon>Pentapetalae</taxon>
        <taxon>rosids</taxon>
        <taxon>fabids</taxon>
        <taxon>Rosales</taxon>
        <taxon>Rosaceae</taxon>
        <taxon>Rosoideae</taxon>
        <taxon>Rosoideae incertae sedis</taxon>
        <taxon>Rubus</taxon>
    </lineage>
</organism>
<reference evidence="2 3" key="1">
    <citation type="journal article" date="2023" name="G3 (Bethesda)">
        <title>A chromosome-length genome assembly and annotation of blackberry (Rubus argutus, cv. 'Hillquist').</title>
        <authorList>
            <person name="Bruna T."/>
            <person name="Aryal R."/>
            <person name="Dudchenko O."/>
            <person name="Sargent D.J."/>
            <person name="Mead D."/>
            <person name="Buti M."/>
            <person name="Cavallini A."/>
            <person name="Hytonen T."/>
            <person name="Andres J."/>
            <person name="Pham M."/>
            <person name="Weisz D."/>
            <person name="Mascagni F."/>
            <person name="Usai G."/>
            <person name="Natali L."/>
            <person name="Bassil N."/>
            <person name="Fernandez G.E."/>
            <person name="Lomsadze A."/>
            <person name="Armour M."/>
            <person name="Olukolu B."/>
            <person name="Poorten T."/>
            <person name="Britton C."/>
            <person name="Davik J."/>
            <person name="Ashrafi H."/>
            <person name="Aiden E.L."/>
            <person name="Borodovsky M."/>
            <person name="Worthington M."/>
        </authorList>
    </citation>
    <scope>NUCLEOTIDE SEQUENCE [LARGE SCALE GENOMIC DNA]</scope>
    <source>
        <strain evidence="2">PI 553951</strain>
    </source>
</reference>
<proteinExistence type="predicted"/>
<keyword evidence="1" id="KW-0732">Signal</keyword>
<gene>
    <name evidence="2" type="ORF">M0R45_012011</name>
</gene>
<dbReference type="AlphaFoldDB" id="A0AAW1YCV4"/>
<sequence>MVMDALSVWVLLGVAAVSSDRLGIDLAEELSGLEMNCRLAYCDLLVAVNLQIDSSRLENVQKNLPRFSWTITAVYITSLLIHQTGLVSDIQDHQMGCALMCQNTISPPVDQNHHQPGLVPEFG</sequence>